<name>A0A1S7RLR3_9HYPH</name>
<organism evidence="1 2">
    <name type="scientific">Agrobacterium deltaense Zutra 3/1</name>
    <dbReference type="NCBI Taxonomy" id="1183427"/>
    <lineage>
        <taxon>Bacteria</taxon>
        <taxon>Pseudomonadati</taxon>
        <taxon>Pseudomonadota</taxon>
        <taxon>Alphaproteobacteria</taxon>
        <taxon>Hyphomicrobiales</taxon>
        <taxon>Rhizobiaceae</taxon>
        <taxon>Rhizobium/Agrobacterium group</taxon>
        <taxon>Agrobacterium</taxon>
    </lineage>
</organism>
<gene>
    <name evidence="1" type="ORF">AGR7C_Lc20121</name>
</gene>
<evidence type="ECO:0000313" key="2">
    <source>
        <dbReference type="Proteomes" id="UP000191987"/>
    </source>
</evidence>
<dbReference type="EMBL" id="FBWG01000038">
    <property type="protein sequence ID" value="CUX54381.1"/>
    <property type="molecule type" value="Genomic_DNA"/>
</dbReference>
<proteinExistence type="predicted"/>
<accession>A0A1S7RLR3</accession>
<evidence type="ECO:0000313" key="1">
    <source>
        <dbReference type="EMBL" id="CUX54381.1"/>
    </source>
</evidence>
<dbReference type="Proteomes" id="UP000191987">
    <property type="component" value="Unassembled WGS sequence"/>
</dbReference>
<protein>
    <submittedName>
        <fullName evidence="1">Uncharacterized protein</fullName>
    </submittedName>
</protein>
<dbReference type="AlphaFoldDB" id="A0A1S7RLR3"/>
<sequence length="90" mass="9894">MVNYCGCGLTKDCFSLTTPRSEPCGAQTSSGPGGLPQFHGIAFRVVYPGETSNLRILFGPSFNLYTLYTFVRELRDEGIEIIHCCSARPK</sequence>
<reference evidence="1 2" key="1">
    <citation type="submission" date="2016-01" db="EMBL/GenBank/DDBJ databases">
        <authorList>
            <person name="Oliw E.H."/>
        </authorList>
    </citation>
    <scope>NUCLEOTIDE SEQUENCE [LARGE SCALE GENOMIC DNA]</scope>
    <source>
        <strain evidence="1 2">Zutra 3-1</strain>
    </source>
</reference>